<dbReference type="Proteomes" id="UP001367508">
    <property type="component" value="Unassembled WGS sequence"/>
</dbReference>
<feature type="transmembrane region" description="Helical" evidence="1">
    <location>
        <begin position="12"/>
        <end position="34"/>
    </location>
</feature>
<name>A0AAN9QMR6_CANGL</name>
<keyword evidence="1" id="KW-1133">Transmembrane helix</keyword>
<keyword evidence="1" id="KW-0472">Membrane</keyword>
<evidence type="ECO:0000256" key="1">
    <source>
        <dbReference type="SAM" id="Phobius"/>
    </source>
</evidence>
<accession>A0AAN9QMR6</accession>
<dbReference type="AlphaFoldDB" id="A0AAN9QMR6"/>
<keyword evidence="3" id="KW-1185">Reference proteome</keyword>
<dbReference type="EMBL" id="JAYMYQ010000004">
    <property type="protein sequence ID" value="KAK7336933.1"/>
    <property type="molecule type" value="Genomic_DNA"/>
</dbReference>
<reference evidence="2 3" key="1">
    <citation type="submission" date="2024-01" db="EMBL/GenBank/DDBJ databases">
        <title>The genomes of 5 underutilized Papilionoideae crops provide insights into root nodulation and disease resistanc.</title>
        <authorList>
            <person name="Jiang F."/>
        </authorList>
    </citation>
    <scope>NUCLEOTIDE SEQUENCE [LARGE SCALE GENOMIC DNA]</scope>
    <source>
        <strain evidence="2">LVBAO_FW01</strain>
        <tissue evidence="2">Leaves</tissue>
    </source>
</reference>
<keyword evidence="1" id="KW-0812">Transmembrane</keyword>
<proteinExistence type="predicted"/>
<sequence>MVFQEVILATKISMNLFTFPLSPIGCHTIILVFFRGEIDKISSRLEVFTHETRTIFSSVPRNMSNRSIEPFGLYNNVT</sequence>
<organism evidence="2 3">
    <name type="scientific">Canavalia gladiata</name>
    <name type="common">Sword bean</name>
    <name type="synonym">Dolichos gladiatus</name>
    <dbReference type="NCBI Taxonomy" id="3824"/>
    <lineage>
        <taxon>Eukaryota</taxon>
        <taxon>Viridiplantae</taxon>
        <taxon>Streptophyta</taxon>
        <taxon>Embryophyta</taxon>
        <taxon>Tracheophyta</taxon>
        <taxon>Spermatophyta</taxon>
        <taxon>Magnoliopsida</taxon>
        <taxon>eudicotyledons</taxon>
        <taxon>Gunneridae</taxon>
        <taxon>Pentapetalae</taxon>
        <taxon>rosids</taxon>
        <taxon>fabids</taxon>
        <taxon>Fabales</taxon>
        <taxon>Fabaceae</taxon>
        <taxon>Papilionoideae</taxon>
        <taxon>50 kb inversion clade</taxon>
        <taxon>NPAAA clade</taxon>
        <taxon>indigoferoid/millettioid clade</taxon>
        <taxon>Phaseoleae</taxon>
        <taxon>Canavalia</taxon>
    </lineage>
</organism>
<comment type="caution">
    <text evidence="2">The sequence shown here is derived from an EMBL/GenBank/DDBJ whole genome shotgun (WGS) entry which is preliminary data.</text>
</comment>
<protein>
    <submittedName>
        <fullName evidence="2">Uncharacterized protein</fullName>
    </submittedName>
</protein>
<evidence type="ECO:0000313" key="3">
    <source>
        <dbReference type="Proteomes" id="UP001367508"/>
    </source>
</evidence>
<gene>
    <name evidence="2" type="ORF">VNO77_17487</name>
</gene>
<evidence type="ECO:0000313" key="2">
    <source>
        <dbReference type="EMBL" id="KAK7336933.1"/>
    </source>
</evidence>